<dbReference type="SUPFAM" id="SSF75011">
    <property type="entry name" value="3-carboxy-cis,cis-mucoante lactonizing enzyme"/>
    <property type="match status" value="1"/>
</dbReference>
<evidence type="ECO:0000313" key="6">
    <source>
        <dbReference type="EMBL" id="MCL7715163.1"/>
    </source>
</evidence>
<sequence>MEPIESGLPPSDRLRIGDCLVILSSREVHAPGARRASRLTPKASGVLQVLARRAGEVVTRDELFAQVWPDTLPTNDVLTQAVTLLRKALSAGTGVRQGQDYIETIAKSGYRLVVPVAWEAEPVATATGHAADASGAPAVSGAGDPPPVAGGTRGRGRWTLAVLASAALLLCSAGLLAMMLWRAAPAGNALEAATADGVDVVGSPERPYRLITATRGMAAFPALSPDGALVVYADESEGGSTLRVQSTGSTTSAPLLDTPQGALDRFPAWSPDGREIAFARFHPDGGCEVLVIGATGGSARRATRCDGADMLSFSWMPDGRGLVFGSMTGALGAAGIRTLDLATGHWRTLDYARADDDFDYAPRYSPDGHQLAFVRNPQMGALWAMPAAGGRVRRITAGSAEMRGWGWLDDDGIVFGRRVDSESRLYRVDLRSGRLSDLGVDDAQSPSVARLGKVLVFVHSTPQFGLFRVPLDDPGRREQLFASSGRDAQPMIAPDGRQVVFTSNRSGASALWWGRPEHPDSLHPVEGLRPETRQSPDWSADSQQVLVSGRDPSGRPGIYEVTPEQGQWKRLPIPVDEPLQAVYGPSRDTLFVIAQDRGGTVELVLFDRSGGRWRRQGQVHGVSQVRYERHSARVLFTRLAEGGLWSADAALSPASIAELRGDVPSRWRFRAWAVGGDGAVGYLHQRPDCPVQLSRLDRPSASRCLDATAASTTNGFSIAPDGTAVYVALMLNEGNDIGVMPVPEPASRPLLGASKWLPWLGKVRS</sequence>
<dbReference type="InterPro" id="IPR011659">
    <property type="entry name" value="WD40"/>
</dbReference>
<dbReference type="InterPro" id="IPR001867">
    <property type="entry name" value="OmpR/PhoB-type_DNA-bd"/>
</dbReference>
<keyword evidence="7" id="KW-1185">Reference proteome</keyword>
<dbReference type="CDD" id="cd00383">
    <property type="entry name" value="trans_reg_C"/>
    <property type="match status" value="1"/>
</dbReference>
<evidence type="ECO:0000256" key="2">
    <source>
        <dbReference type="ARBA" id="ARBA00023125"/>
    </source>
</evidence>
<evidence type="ECO:0000256" key="3">
    <source>
        <dbReference type="PROSITE-ProRule" id="PRU01091"/>
    </source>
</evidence>
<dbReference type="PANTHER" id="PTHR36842">
    <property type="entry name" value="PROTEIN TOLB HOMOLOG"/>
    <property type="match status" value="1"/>
</dbReference>
<dbReference type="Pfam" id="PF07676">
    <property type="entry name" value="PD40"/>
    <property type="match status" value="4"/>
</dbReference>
<feature type="DNA-binding region" description="OmpR/PhoB-type" evidence="3">
    <location>
        <begin position="11"/>
        <end position="114"/>
    </location>
</feature>
<dbReference type="Gene3D" id="1.10.10.10">
    <property type="entry name" value="Winged helix-like DNA-binding domain superfamily/Winged helix DNA-binding domain"/>
    <property type="match status" value="1"/>
</dbReference>
<dbReference type="SUPFAM" id="SSF82171">
    <property type="entry name" value="DPP6 N-terminal domain-like"/>
    <property type="match status" value="1"/>
</dbReference>
<proteinExistence type="inferred from homology"/>
<dbReference type="RefSeq" id="WP_250064534.1">
    <property type="nucleotide sequence ID" value="NZ_JAIKTS010000003.1"/>
</dbReference>
<dbReference type="Gene3D" id="2.120.10.30">
    <property type="entry name" value="TolB, C-terminal domain"/>
    <property type="match status" value="2"/>
</dbReference>
<dbReference type="Pfam" id="PF00486">
    <property type="entry name" value="Trans_reg_C"/>
    <property type="match status" value="1"/>
</dbReference>
<reference evidence="6 7" key="1">
    <citation type="submission" date="2021-08" db="EMBL/GenBank/DDBJ databases">
        <title>Novel members of of the genus Stenotrophomonas from differernt environment.</title>
        <authorList>
            <person name="Deng Y."/>
        </authorList>
    </citation>
    <scope>NUCLEOTIDE SEQUENCE [LARGE SCALE GENOMIC DNA]</scope>
    <source>
        <strain evidence="6 7">CPCC 101365</strain>
    </source>
</reference>
<dbReference type="InterPro" id="IPR016032">
    <property type="entry name" value="Sig_transdc_resp-reg_C-effctor"/>
</dbReference>
<dbReference type="PANTHER" id="PTHR36842:SF1">
    <property type="entry name" value="PROTEIN TOLB"/>
    <property type="match status" value="1"/>
</dbReference>
<evidence type="ECO:0000256" key="4">
    <source>
        <dbReference type="SAM" id="MobiDB-lite"/>
    </source>
</evidence>
<evidence type="ECO:0000259" key="5">
    <source>
        <dbReference type="PROSITE" id="PS51755"/>
    </source>
</evidence>
<name>A0ABT0SIJ4_9GAMM</name>
<dbReference type="InterPro" id="IPR011042">
    <property type="entry name" value="6-blade_b-propeller_TolB-like"/>
</dbReference>
<gene>
    <name evidence="6" type="ORF">K5L01_10945</name>
</gene>
<feature type="compositionally biased region" description="Basic and acidic residues" evidence="4">
    <location>
        <begin position="522"/>
        <end position="534"/>
    </location>
</feature>
<dbReference type="PROSITE" id="PS51755">
    <property type="entry name" value="OMPR_PHOB"/>
    <property type="match status" value="1"/>
</dbReference>
<feature type="domain" description="OmpR/PhoB-type" evidence="5">
    <location>
        <begin position="11"/>
        <end position="114"/>
    </location>
</feature>
<dbReference type="SUPFAM" id="SSF46894">
    <property type="entry name" value="C-terminal effector domain of the bipartite response regulators"/>
    <property type="match status" value="1"/>
</dbReference>
<dbReference type="Proteomes" id="UP001431235">
    <property type="component" value="Unassembled WGS sequence"/>
</dbReference>
<dbReference type="Gene3D" id="2.120.10.60">
    <property type="entry name" value="Tricorn protease N-terminal domain"/>
    <property type="match status" value="1"/>
</dbReference>
<accession>A0ABT0SIJ4</accession>
<dbReference type="EMBL" id="JAIKTS010000003">
    <property type="protein sequence ID" value="MCL7715163.1"/>
    <property type="molecule type" value="Genomic_DNA"/>
</dbReference>
<keyword evidence="2 3" id="KW-0238">DNA-binding</keyword>
<evidence type="ECO:0000313" key="7">
    <source>
        <dbReference type="Proteomes" id="UP001431235"/>
    </source>
</evidence>
<organism evidence="6 7">
    <name type="scientific">Stenotrophomonas mori</name>
    <dbReference type="NCBI Taxonomy" id="2871096"/>
    <lineage>
        <taxon>Bacteria</taxon>
        <taxon>Pseudomonadati</taxon>
        <taxon>Pseudomonadota</taxon>
        <taxon>Gammaproteobacteria</taxon>
        <taxon>Lysobacterales</taxon>
        <taxon>Lysobacteraceae</taxon>
        <taxon>Stenotrophomonas</taxon>
    </lineage>
</organism>
<comment type="similarity">
    <text evidence="1">Belongs to the TolB family.</text>
</comment>
<protein>
    <submittedName>
        <fullName evidence="6">Winged helix-turn-helix domain-containing protein</fullName>
    </submittedName>
</protein>
<dbReference type="SMART" id="SM00862">
    <property type="entry name" value="Trans_reg_C"/>
    <property type="match status" value="1"/>
</dbReference>
<feature type="region of interest" description="Disordered" evidence="4">
    <location>
        <begin position="522"/>
        <end position="541"/>
    </location>
</feature>
<comment type="caution">
    <text evidence="6">The sequence shown here is derived from an EMBL/GenBank/DDBJ whole genome shotgun (WGS) entry which is preliminary data.</text>
</comment>
<evidence type="ECO:0000256" key="1">
    <source>
        <dbReference type="ARBA" id="ARBA00009820"/>
    </source>
</evidence>
<dbReference type="InterPro" id="IPR036388">
    <property type="entry name" value="WH-like_DNA-bd_sf"/>
</dbReference>